<evidence type="ECO:0000256" key="6">
    <source>
        <dbReference type="ARBA" id="ARBA00022989"/>
    </source>
</evidence>
<proteinExistence type="inferred from homology"/>
<comment type="subunit">
    <text evidence="9">The Tat system comprises two distinct complexes: a TatABC complex, containing multiple copies of TatA, TatB and TatC subunits, and a separate TatA complex, containing only TatA subunits. Substrates initially bind to the TatABC complex, which probably triggers association of the separate TatA complex to form the active translocon.</text>
</comment>
<feature type="compositionally biased region" description="Low complexity" evidence="10">
    <location>
        <begin position="59"/>
        <end position="110"/>
    </location>
</feature>
<keyword evidence="5 9" id="KW-0653">Protein transport</keyword>
<comment type="subcellular location">
    <subcellularLocation>
        <location evidence="1 9">Cell membrane</location>
        <topology evidence="1 9">Single-pass membrane protein</topology>
    </subcellularLocation>
</comment>
<evidence type="ECO:0000313" key="11">
    <source>
        <dbReference type="EMBL" id="WET43353.1"/>
    </source>
</evidence>
<keyword evidence="2 9" id="KW-0813">Transport</keyword>
<evidence type="ECO:0000256" key="9">
    <source>
        <dbReference type="HAMAP-Rule" id="MF_00236"/>
    </source>
</evidence>
<sequence>MPNLGPWEIIIILVVLVLLFGAKKLPDAARSLGRSMRIFKSEVKEMRNDDEQQEQTAIQQAPQAQPQQPYQQPAPQAQPQQPYQQPAPQAQPQQPYQPQPGQNNPGQPQQ</sequence>
<dbReference type="HAMAP" id="MF_00236">
    <property type="entry name" value="TatA_E"/>
    <property type="match status" value="1"/>
</dbReference>
<dbReference type="RefSeq" id="WP_187402590.1">
    <property type="nucleotide sequence ID" value="NZ_CP046975.1"/>
</dbReference>
<keyword evidence="3 9" id="KW-1003">Cell membrane</keyword>
<dbReference type="InterPro" id="IPR006312">
    <property type="entry name" value="TatA/E"/>
</dbReference>
<dbReference type="EMBL" id="CP120206">
    <property type="protein sequence ID" value="WET43353.1"/>
    <property type="molecule type" value="Genomic_DNA"/>
</dbReference>
<evidence type="ECO:0000256" key="1">
    <source>
        <dbReference type="ARBA" id="ARBA00004162"/>
    </source>
</evidence>
<dbReference type="Pfam" id="PF02416">
    <property type="entry name" value="TatA_B_E"/>
    <property type="match status" value="1"/>
</dbReference>
<evidence type="ECO:0000256" key="5">
    <source>
        <dbReference type="ARBA" id="ARBA00022927"/>
    </source>
</evidence>
<protein>
    <recommendedName>
        <fullName evidence="9">Sec-independent protein translocase protein TatA</fullName>
    </recommendedName>
</protein>
<dbReference type="Gene3D" id="1.20.5.3310">
    <property type="match status" value="1"/>
</dbReference>
<reference evidence="11" key="1">
    <citation type="submission" date="2023-03" db="EMBL/GenBank/DDBJ databases">
        <title>Corynebacterium amycolatum SB-1.</title>
        <authorList>
            <person name="Jo H."/>
        </authorList>
    </citation>
    <scope>NUCLEOTIDE SEQUENCE</scope>
    <source>
        <strain evidence="11">SB-1</strain>
    </source>
</reference>
<dbReference type="GeneID" id="92768904"/>
<keyword evidence="8 9" id="KW-0472">Membrane</keyword>
<evidence type="ECO:0000256" key="4">
    <source>
        <dbReference type="ARBA" id="ARBA00022692"/>
    </source>
</evidence>
<comment type="function">
    <text evidence="9">Part of the twin-arginine translocation (Tat) system that transports large folded proteins containing a characteristic twin-arginine motif in their signal peptide across membranes. TatA could form the protein-conducting channel of the Tat system.</text>
</comment>
<dbReference type="NCBIfam" id="TIGR01411">
    <property type="entry name" value="tatAE"/>
    <property type="match status" value="1"/>
</dbReference>
<dbReference type="AlphaFoldDB" id="A0AB38XTR2"/>
<dbReference type="PANTHER" id="PTHR42982">
    <property type="entry name" value="SEC-INDEPENDENT PROTEIN TRANSLOCASE PROTEIN TATA"/>
    <property type="match status" value="1"/>
</dbReference>
<dbReference type="PANTHER" id="PTHR42982:SF8">
    <property type="entry name" value="SEC-INDEPENDENT PROTEIN TRANSLOCASE PROTEIN TATA"/>
    <property type="match status" value="1"/>
</dbReference>
<name>A0AB38XTR2_CORAY</name>
<dbReference type="GO" id="GO:0033281">
    <property type="term" value="C:TAT protein transport complex"/>
    <property type="evidence" value="ECO:0007669"/>
    <property type="project" value="UniProtKB-UniRule"/>
</dbReference>
<keyword evidence="6 9" id="KW-1133">Transmembrane helix</keyword>
<keyword evidence="7 9" id="KW-0811">Translocation</keyword>
<evidence type="ECO:0000256" key="3">
    <source>
        <dbReference type="ARBA" id="ARBA00022475"/>
    </source>
</evidence>
<dbReference type="Proteomes" id="UP001220238">
    <property type="component" value="Chromosome"/>
</dbReference>
<dbReference type="GO" id="GO:0008320">
    <property type="term" value="F:protein transmembrane transporter activity"/>
    <property type="evidence" value="ECO:0007669"/>
    <property type="project" value="UniProtKB-UniRule"/>
</dbReference>
<accession>A0AB38XTR2</accession>
<evidence type="ECO:0000256" key="10">
    <source>
        <dbReference type="SAM" id="MobiDB-lite"/>
    </source>
</evidence>
<evidence type="ECO:0000313" key="12">
    <source>
        <dbReference type="Proteomes" id="UP001220238"/>
    </source>
</evidence>
<comment type="similarity">
    <text evidence="9">Belongs to the TatA/E family.</text>
</comment>
<feature type="region of interest" description="Disordered" evidence="10">
    <location>
        <begin position="43"/>
        <end position="110"/>
    </location>
</feature>
<dbReference type="InterPro" id="IPR003369">
    <property type="entry name" value="TatA/B/E"/>
</dbReference>
<gene>
    <name evidence="9 11" type="primary">tatA</name>
    <name evidence="11" type="ORF">P2W56_07895</name>
</gene>
<keyword evidence="4 9" id="KW-0812">Transmembrane</keyword>
<dbReference type="GO" id="GO:0043953">
    <property type="term" value="P:protein transport by the Tat complex"/>
    <property type="evidence" value="ECO:0007669"/>
    <property type="project" value="UniProtKB-UniRule"/>
</dbReference>
<feature type="transmembrane region" description="Helical" evidence="9">
    <location>
        <begin position="6"/>
        <end position="22"/>
    </location>
</feature>
<evidence type="ECO:0000256" key="2">
    <source>
        <dbReference type="ARBA" id="ARBA00022448"/>
    </source>
</evidence>
<evidence type="ECO:0000256" key="8">
    <source>
        <dbReference type="ARBA" id="ARBA00023136"/>
    </source>
</evidence>
<evidence type="ECO:0000256" key="7">
    <source>
        <dbReference type="ARBA" id="ARBA00023010"/>
    </source>
</evidence>
<organism evidence="11 12">
    <name type="scientific">Corynebacterium amycolatum</name>
    <dbReference type="NCBI Taxonomy" id="43765"/>
    <lineage>
        <taxon>Bacteria</taxon>
        <taxon>Bacillati</taxon>
        <taxon>Actinomycetota</taxon>
        <taxon>Actinomycetes</taxon>
        <taxon>Mycobacteriales</taxon>
        <taxon>Corynebacteriaceae</taxon>
        <taxon>Corynebacterium</taxon>
    </lineage>
</organism>
<dbReference type="NCBIfam" id="NF001854">
    <property type="entry name" value="PRK00575.1"/>
    <property type="match status" value="1"/>
</dbReference>